<sequence length="183" mass="20903">MIKQTTINEALLANVLLNLREGNVRSCLNLGFSEDELKAINQLTLDELFYISHSTVQFAKVEINHDAFWKLLAVAQENAEEQQVIDRALLLGASIEMLNQYFGLSTSAVSARRQLLGKEEKMGRKVAATDEEQELIWHLWKKYQSTIENLNSLEGLELLSLIAEESNMNLTVVWKLVCEWKHN</sequence>
<dbReference type="InterPro" id="IPR021364">
    <property type="entry name" value="DUF2857"/>
</dbReference>
<evidence type="ECO:0000313" key="2">
    <source>
        <dbReference type="Proteomes" id="UP000254649"/>
    </source>
</evidence>
<gene>
    <name evidence="1" type="ORF">NCTC10801_02476</name>
</gene>
<protein>
    <submittedName>
        <fullName evidence="1">Protein of uncharacterized function (DUF2857)</fullName>
    </submittedName>
</protein>
<keyword evidence="2" id="KW-1185">Reference proteome</keyword>
<accession>A0A380U542</accession>
<reference evidence="1 2" key="1">
    <citation type="submission" date="2018-06" db="EMBL/GenBank/DDBJ databases">
        <authorList>
            <consortium name="Pathogen Informatics"/>
            <person name="Doyle S."/>
        </authorList>
    </citation>
    <scope>NUCLEOTIDE SEQUENCE [LARGE SCALE GENOMIC DNA]</scope>
    <source>
        <strain evidence="1 2">NCTC10801</strain>
    </source>
</reference>
<evidence type="ECO:0000313" key="1">
    <source>
        <dbReference type="EMBL" id="SUT95475.1"/>
    </source>
</evidence>
<dbReference type="EMBL" id="UFRQ01000003">
    <property type="protein sequence ID" value="SUT95475.1"/>
    <property type="molecule type" value="Genomic_DNA"/>
</dbReference>
<dbReference type="AlphaFoldDB" id="A0A380U542"/>
<name>A0A380U542_9PAST</name>
<dbReference type="Proteomes" id="UP000254649">
    <property type="component" value="Unassembled WGS sequence"/>
</dbReference>
<organism evidence="1 2">
    <name type="scientific">[Actinobacillus] rossii</name>
    <dbReference type="NCBI Taxonomy" id="123820"/>
    <lineage>
        <taxon>Bacteria</taxon>
        <taxon>Pseudomonadati</taxon>
        <taxon>Pseudomonadota</taxon>
        <taxon>Gammaproteobacteria</taxon>
        <taxon>Pasteurellales</taxon>
        <taxon>Pasteurellaceae</taxon>
    </lineage>
</organism>
<proteinExistence type="predicted"/>
<dbReference type="OrthoDB" id="7065319at2"/>
<dbReference type="Pfam" id="PF11198">
    <property type="entry name" value="DUF2857"/>
    <property type="match status" value="1"/>
</dbReference>